<accession>A0A7W7M6Q6</accession>
<dbReference type="CDD" id="cd00093">
    <property type="entry name" value="HTH_XRE"/>
    <property type="match status" value="1"/>
</dbReference>
<evidence type="ECO:0000259" key="1">
    <source>
        <dbReference type="PROSITE" id="PS50943"/>
    </source>
</evidence>
<keyword evidence="3" id="KW-1185">Reference proteome</keyword>
<name>A0A7W7M6Q6_9ACTN</name>
<dbReference type="RefSeq" id="WP_185039632.1">
    <property type="nucleotide sequence ID" value="NZ_BAABFG010000005.1"/>
</dbReference>
<dbReference type="SMART" id="SM00530">
    <property type="entry name" value="HTH_XRE"/>
    <property type="match status" value="1"/>
</dbReference>
<dbReference type="PROSITE" id="PS50943">
    <property type="entry name" value="HTH_CROC1"/>
    <property type="match status" value="1"/>
</dbReference>
<organism evidence="2 3">
    <name type="scientific">Actinoplanes octamycinicus</name>
    <dbReference type="NCBI Taxonomy" id="135948"/>
    <lineage>
        <taxon>Bacteria</taxon>
        <taxon>Bacillati</taxon>
        <taxon>Actinomycetota</taxon>
        <taxon>Actinomycetes</taxon>
        <taxon>Micromonosporales</taxon>
        <taxon>Micromonosporaceae</taxon>
        <taxon>Actinoplanes</taxon>
    </lineage>
</organism>
<dbReference type="Proteomes" id="UP000546162">
    <property type="component" value="Unassembled WGS sequence"/>
</dbReference>
<evidence type="ECO:0000313" key="3">
    <source>
        <dbReference type="Proteomes" id="UP000546162"/>
    </source>
</evidence>
<dbReference type="InterPro" id="IPR010982">
    <property type="entry name" value="Lambda_DNA-bd_dom_sf"/>
</dbReference>
<evidence type="ECO:0000313" key="2">
    <source>
        <dbReference type="EMBL" id="MBB4739039.1"/>
    </source>
</evidence>
<reference evidence="2 3" key="1">
    <citation type="submission" date="2020-08" db="EMBL/GenBank/DDBJ databases">
        <title>Sequencing the genomes of 1000 actinobacteria strains.</title>
        <authorList>
            <person name="Klenk H.-P."/>
        </authorList>
    </citation>
    <scope>NUCLEOTIDE SEQUENCE [LARGE SCALE GENOMIC DNA]</scope>
    <source>
        <strain evidence="2 3">DSM 45809</strain>
    </source>
</reference>
<sequence>MHYEFVPLSDEKVEPAGEPAPFDLTLLGRAVASAREAARLTIRDLAARSGVEPSVLRDIEQARVDCDLEDLHAIAHALGIRFSRLIASGEAGSAGGSGRM</sequence>
<dbReference type="GO" id="GO:0003677">
    <property type="term" value="F:DNA binding"/>
    <property type="evidence" value="ECO:0007669"/>
    <property type="project" value="InterPro"/>
</dbReference>
<dbReference type="AlphaFoldDB" id="A0A7W7M6Q6"/>
<proteinExistence type="predicted"/>
<comment type="caution">
    <text evidence="2">The sequence shown here is derived from an EMBL/GenBank/DDBJ whole genome shotgun (WGS) entry which is preliminary data.</text>
</comment>
<protein>
    <submittedName>
        <fullName evidence="2">Transcriptional regulator with XRE-family HTH domain</fullName>
    </submittedName>
</protein>
<dbReference type="EMBL" id="JACHNB010000001">
    <property type="protein sequence ID" value="MBB4739039.1"/>
    <property type="molecule type" value="Genomic_DNA"/>
</dbReference>
<dbReference type="InterPro" id="IPR001387">
    <property type="entry name" value="Cro/C1-type_HTH"/>
</dbReference>
<gene>
    <name evidence="2" type="ORF">BJY16_002498</name>
</gene>
<feature type="domain" description="HTH cro/C1-type" evidence="1">
    <location>
        <begin position="31"/>
        <end position="85"/>
    </location>
</feature>
<dbReference type="Pfam" id="PF13560">
    <property type="entry name" value="HTH_31"/>
    <property type="match status" value="1"/>
</dbReference>
<dbReference type="Gene3D" id="1.10.260.40">
    <property type="entry name" value="lambda repressor-like DNA-binding domains"/>
    <property type="match status" value="1"/>
</dbReference>
<dbReference type="SUPFAM" id="SSF47413">
    <property type="entry name" value="lambda repressor-like DNA-binding domains"/>
    <property type="match status" value="1"/>
</dbReference>